<dbReference type="InterPro" id="IPR046111">
    <property type="entry name" value="DUF6048"/>
</dbReference>
<evidence type="ECO:0008006" key="4">
    <source>
        <dbReference type="Google" id="ProtNLM"/>
    </source>
</evidence>
<sequence length="251" mass="28323">MLKYIISTLACLVLSVSFAQDTEATTAVVSDTIPAKESYGLRVGLDLSKPIRMLLEDDYKGFEIAADFRLTKKFYLAAELGNEQKTVDEEQINFTTEGSFIKLGFDFNAYENWFGMQNAIVVGMRYGYSTHKQTLNSYTVYQTNQHVEGESILTQTPGTEFSSLNGHWIEVVAGIKVELYDNIYMGFSLRLNRLLSTKEPENFQNLFIPGFNKVTSDSNIGAGFNYTISYSIPIYKKTKKKKEEATDEEGS</sequence>
<gene>
    <name evidence="2" type="ORF">H2O64_09025</name>
</gene>
<evidence type="ECO:0000313" key="3">
    <source>
        <dbReference type="Proteomes" id="UP000619238"/>
    </source>
</evidence>
<proteinExistence type="predicted"/>
<feature type="signal peptide" evidence="1">
    <location>
        <begin position="1"/>
        <end position="19"/>
    </location>
</feature>
<evidence type="ECO:0000256" key="1">
    <source>
        <dbReference type="SAM" id="SignalP"/>
    </source>
</evidence>
<dbReference type="Proteomes" id="UP000619238">
    <property type="component" value="Unassembled WGS sequence"/>
</dbReference>
<keyword evidence="1" id="KW-0732">Signal</keyword>
<dbReference type="EMBL" id="JACGWS010000004">
    <property type="protein sequence ID" value="MBC8754811.1"/>
    <property type="molecule type" value="Genomic_DNA"/>
</dbReference>
<name>A0ABR7Q8B7_9FLAO</name>
<dbReference type="RefSeq" id="WP_187561858.1">
    <property type="nucleotide sequence ID" value="NZ_JACGWS010000004.1"/>
</dbReference>
<feature type="chain" id="PRO_5047287987" description="Outer membrane beta-barrel protein" evidence="1">
    <location>
        <begin position="20"/>
        <end position="251"/>
    </location>
</feature>
<evidence type="ECO:0000313" key="2">
    <source>
        <dbReference type="EMBL" id="MBC8754811.1"/>
    </source>
</evidence>
<organism evidence="2 3">
    <name type="scientific">Kordia aestuariivivens</name>
    <dbReference type="NCBI Taxonomy" id="2759037"/>
    <lineage>
        <taxon>Bacteria</taxon>
        <taxon>Pseudomonadati</taxon>
        <taxon>Bacteroidota</taxon>
        <taxon>Flavobacteriia</taxon>
        <taxon>Flavobacteriales</taxon>
        <taxon>Flavobacteriaceae</taxon>
        <taxon>Kordia</taxon>
    </lineage>
</organism>
<dbReference type="Pfam" id="PF19515">
    <property type="entry name" value="DUF6048"/>
    <property type="match status" value="1"/>
</dbReference>
<keyword evidence="3" id="KW-1185">Reference proteome</keyword>
<reference evidence="2 3" key="1">
    <citation type="submission" date="2020-07" db="EMBL/GenBank/DDBJ databases">
        <title>Description of Kordia aestuariivivens sp. nov., isolated from a tidal flat.</title>
        <authorList>
            <person name="Park S."/>
            <person name="Yoon J.-H."/>
        </authorList>
    </citation>
    <scope>NUCLEOTIDE SEQUENCE [LARGE SCALE GENOMIC DNA]</scope>
    <source>
        <strain evidence="2 3">YSTF-M3</strain>
    </source>
</reference>
<comment type="caution">
    <text evidence="2">The sequence shown here is derived from an EMBL/GenBank/DDBJ whole genome shotgun (WGS) entry which is preliminary data.</text>
</comment>
<accession>A0ABR7Q8B7</accession>
<protein>
    <recommendedName>
        <fullName evidence="4">Outer membrane beta-barrel protein</fullName>
    </recommendedName>
</protein>